<evidence type="ECO:0000313" key="2">
    <source>
        <dbReference type="EMBL" id="KEZ93604.1"/>
    </source>
</evidence>
<evidence type="ECO:0008006" key="6">
    <source>
        <dbReference type="Google" id="ProtNLM"/>
    </source>
</evidence>
<dbReference type="Proteomes" id="UP000028531">
    <property type="component" value="Unassembled WGS sequence"/>
</dbReference>
<sequence>MKKILFLLVFTTFTAFGQTYVDDSQVINTANLQTTNAQLNLASDQNSSATTTTQFVNQNSVFIEQVGTSNNATVSVSSDDSQINIYQNGTLNSTVLNHSADRIRQNIVQIGNSNVVYDYSTISAANHSLDIIQNGNFNTSITAGSNAISENMRINQTGNGRSVFVINF</sequence>
<dbReference type="AlphaFoldDB" id="A0A084JXC0"/>
<protein>
    <recommendedName>
        <fullName evidence="6">Minor curlin subunit CsgB</fullName>
    </recommendedName>
</protein>
<evidence type="ECO:0000313" key="5">
    <source>
        <dbReference type="Proteomes" id="UP000239997"/>
    </source>
</evidence>
<reference evidence="3 5" key="2">
    <citation type="submission" date="2018-03" db="EMBL/GenBank/DDBJ databases">
        <title>Genomic Encyclopedia of Archaeal and Bacterial Type Strains, Phase II (KMG-II): from individual species to whole genera.</title>
        <authorList>
            <person name="Goeker M."/>
        </authorList>
    </citation>
    <scope>NUCLEOTIDE SEQUENCE [LARGE SCALE GENOMIC DNA]</scope>
    <source>
        <strain evidence="3 5">DSM 22727</strain>
    </source>
</reference>
<dbReference type="RefSeq" id="WP_036581103.1">
    <property type="nucleotide sequence ID" value="NZ_CP138994.1"/>
</dbReference>
<dbReference type="Proteomes" id="UP000239997">
    <property type="component" value="Unassembled WGS sequence"/>
</dbReference>
<keyword evidence="5" id="KW-1185">Reference proteome</keyword>
<reference evidence="2 4" key="1">
    <citation type="submission" date="2014-07" db="EMBL/GenBank/DDBJ databases">
        <title>Draft genome sequence of Nonlabens ulvanivorans, an ulvan degrading bacterium.</title>
        <authorList>
            <person name="Kopel M."/>
            <person name="Helbert W."/>
            <person name="Henrissat B."/>
            <person name="Doniger T."/>
            <person name="Banin E."/>
        </authorList>
    </citation>
    <scope>NUCLEOTIDE SEQUENCE [LARGE SCALE GENOMIC DNA]</scope>
    <source>
        <strain evidence="2 4">PLR</strain>
    </source>
</reference>
<accession>A0A084JXC0</accession>
<evidence type="ECO:0000313" key="4">
    <source>
        <dbReference type="Proteomes" id="UP000028531"/>
    </source>
</evidence>
<dbReference type="OrthoDB" id="1447223at2"/>
<evidence type="ECO:0000313" key="3">
    <source>
        <dbReference type="EMBL" id="PRX14189.1"/>
    </source>
</evidence>
<name>A0A084JXC0_NONUL</name>
<dbReference type="EMBL" id="PVNA01000002">
    <property type="protein sequence ID" value="PRX14189.1"/>
    <property type="molecule type" value="Genomic_DNA"/>
</dbReference>
<evidence type="ECO:0000256" key="1">
    <source>
        <dbReference type="SAM" id="SignalP"/>
    </source>
</evidence>
<proteinExistence type="predicted"/>
<feature type="signal peptide" evidence="1">
    <location>
        <begin position="1"/>
        <end position="17"/>
    </location>
</feature>
<dbReference type="EMBL" id="JPJI01000026">
    <property type="protein sequence ID" value="KEZ93604.1"/>
    <property type="molecule type" value="Genomic_DNA"/>
</dbReference>
<organism evidence="2 4">
    <name type="scientific">Nonlabens ulvanivorans</name>
    <name type="common">Persicivirga ulvanivorans</name>
    <dbReference type="NCBI Taxonomy" id="906888"/>
    <lineage>
        <taxon>Bacteria</taxon>
        <taxon>Pseudomonadati</taxon>
        <taxon>Bacteroidota</taxon>
        <taxon>Flavobacteriia</taxon>
        <taxon>Flavobacteriales</taxon>
        <taxon>Flavobacteriaceae</taxon>
        <taxon>Nonlabens</taxon>
    </lineage>
</organism>
<keyword evidence="1" id="KW-0732">Signal</keyword>
<feature type="chain" id="PRO_5001777673" description="Minor curlin subunit CsgB" evidence="1">
    <location>
        <begin position="18"/>
        <end position="168"/>
    </location>
</feature>
<gene>
    <name evidence="2" type="ORF">IL45_05205</name>
    <name evidence="3" type="ORF">LY02_01219</name>
</gene>
<comment type="caution">
    <text evidence="2">The sequence shown here is derived from an EMBL/GenBank/DDBJ whole genome shotgun (WGS) entry which is preliminary data.</text>
</comment>